<reference evidence="1 2" key="1">
    <citation type="journal article" date="2014" name="PLoS ONE">
        <title>Genome Sequence of Candidatus Nitrososphaera evergladensis from Group I.1b Enriched from Everglades Soil Reveals Novel Genomic Features of the Ammonia-Oxidizing Archaea.</title>
        <authorList>
            <person name="Zhalnina K.V."/>
            <person name="Dias R."/>
            <person name="Leonard M.T."/>
            <person name="Dorr de Quadros P."/>
            <person name="Camargo F.A."/>
            <person name="Drew J.C."/>
            <person name="Farmerie W.G."/>
            <person name="Daroub S.H."/>
            <person name="Triplett E.W."/>
        </authorList>
    </citation>
    <scope>NUCLEOTIDE SEQUENCE [LARGE SCALE GENOMIC DNA]</scope>
    <source>
        <strain evidence="1 2">SR1</strain>
    </source>
</reference>
<dbReference type="Proteomes" id="UP000028194">
    <property type="component" value="Chromosome"/>
</dbReference>
<organism evidence="1 2">
    <name type="scientific">Candidatus Nitrososphaera evergladensis SR1</name>
    <dbReference type="NCBI Taxonomy" id="1459636"/>
    <lineage>
        <taxon>Archaea</taxon>
        <taxon>Nitrososphaerota</taxon>
        <taxon>Nitrososphaeria</taxon>
        <taxon>Nitrososphaerales</taxon>
        <taxon>Nitrososphaeraceae</taxon>
        <taxon>Nitrososphaera</taxon>
    </lineage>
</organism>
<evidence type="ECO:0000313" key="1">
    <source>
        <dbReference type="EMBL" id="AIF82269.1"/>
    </source>
</evidence>
<protein>
    <submittedName>
        <fullName evidence="1">Uncharacterized protein</fullName>
    </submittedName>
</protein>
<name>A0A075MSE6_9ARCH</name>
<dbReference type="HOGENOM" id="CLU_2504794_0_0_2"/>
<dbReference type="AlphaFoldDB" id="A0A075MSE6"/>
<dbReference type="KEGG" id="nev:NTE_00187"/>
<sequence length="85" mass="9512">MVIIILIACVWPEAILFGKKSYSFYSGLDVTYLRKMNSKARATRETDKLISLGVDAEFARMLPPSARSQILKGILGLEHGKQKAR</sequence>
<proteinExistence type="predicted"/>
<evidence type="ECO:0000313" key="2">
    <source>
        <dbReference type="Proteomes" id="UP000028194"/>
    </source>
</evidence>
<accession>A0A075MSE6</accession>
<dbReference type="EMBL" id="CP007174">
    <property type="protein sequence ID" value="AIF82269.1"/>
    <property type="molecule type" value="Genomic_DNA"/>
</dbReference>
<keyword evidence="2" id="KW-1185">Reference proteome</keyword>
<gene>
    <name evidence="1" type="ORF">NTE_00187</name>
</gene>